<dbReference type="Proteomes" id="UP001605036">
    <property type="component" value="Unassembled WGS sequence"/>
</dbReference>
<evidence type="ECO:0000256" key="1">
    <source>
        <dbReference type="SAM" id="Coils"/>
    </source>
</evidence>
<evidence type="ECO:0000313" key="4">
    <source>
        <dbReference type="Proteomes" id="UP001605036"/>
    </source>
</evidence>
<proteinExistence type="predicted"/>
<feature type="compositionally biased region" description="Basic and acidic residues" evidence="2">
    <location>
        <begin position="1"/>
        <end position="30"/>
    </location>
</feature>
<feature type="region of interest" description="Disordered" evidence="2">
    <location>
        <begin position="204"/>
        <end position="243"/>
    </location>
</feature>
<dbReference type="EMBL" id="JBHFFA010000004">
    <property type="protein sequence ID" value="KAL2632169.1"/>
    <property type="molecule type" value="Genomic_DNA"/>
</dbReference>
<keyword evidence="4" id="KW-1185">Reference proteome</keyword>
<feature type="compositionally biased region" description="Basic residues" evidence="2">
    <location>
        <begin position="864"/>
        <end position="873"/>
    </location>
</feature>
<dbReference type="AlphaFoldDB" id="A0ABD1YR43"/>
<feature type="compositionally biased region" description="Polar residues" evidence="2">
    <location>
        <begin position="140"/>
        <end position="150"/>
    </location>
</feature>
<protein>
    <submittedName>
        <fullName evidence="3">Uncharacterized protein</fullName>
    </submittedName>
</protein>
<evidence type="ECO:0000313" key="3">
    <source>
        <dbReference type="EMBL" id="KAL2632169.1"/>
    </source>
</evidence>
<feature type="compositionally biased region" description="Polar residues" evidence="2">
    <location>
        <begin position="891"/>
        <end position="907"/>
    </location>
</feature>
<feature type="coiled-coil region" evidence="1">
    <location>
        <begin position="655"/>
        <end position="689"/>
    </location>
</feature>
<keyword evidence="1" id="KW-0175">Coiled coil</keyword>
<feature type="compositionally biased region" description="Low complexity" evidence="2">
    <location>
        <begin position="1070"/>
        <end position="1079"/>
    </location>
</feature>
<evidence type="ECO:0000256" key="2">
    <source>
        <dbReference type="SAM" id="MobiDB-lite"/>
    </source>
</evidence>
<feature type="region of interest" description="Disordered" evidence="2">
    <location>
        <begin position="1"/>
        <end position="58"/>
    </location>
</feature>
<feature type="compositionally biased region" description="Polar residues" evidence="2">
    <location>
        <begin position="159"/>
        <end position="170"/>
    </location>
</feature>
<organism evidence="3 4">
    <name type="scientific">Riccia fluitans</name>
    <dbReference type="NCBI Taxonomy" id="41844"/>
    <lineage>
        <taxon>Eukaryota</taxon>
        <taxon>Viridiplantae</taxon>
        <taxon>Streptophyta</taxon>
        <taxon>Embryophyta</taxon>
        <taxon>Marchantiophyta</taxon>
        <taxon>Marchantiopsida</taxon>
        <taxon>Marchantiidae</taxon>
        <taxon>Marchantiales</taxon>
        <taxon>Ricciaceae</taxon>
        <taxon>Riccia</taxon>
    </lineage>
</organism>
<comment type="caution">
    <text evidence="3">The sequence shown here is derived from an EMBL/GenBank/DDBJ whole genome shotgun (WGS) entry which is preliminary data.</text>
</comment>
<sequence>MPAPAKSERDEGGSSSNPREHDMRTQKPVRDNGSYPDSKISKPPRPPGKAGDGGLAPNVNTLLANQQVAGRRKAPKSTVVAHHVIRKEGPNWILLAGGALVTAIGVLIVRKRRPPTCEEKIIEKTVATPGKDLTRRESVGSRTSETSADSPFTGDAYMINQNRTRSQSDGSGVGSEWEEDECTPTSPTGQYDFTCRDIQFSKGSNHSSRTVITPTSPPGSYRETSATEGNDMPLSPVSRSGYSSRRDMVHRLRQQLKSRDETIHEMVAQIAERESLISDQQAHCRDLEGRLEATNRSLFESKREIQRLRKTLPDYLTKYIPISGRWDQLPMPDGGSREVDDGYPETTIDVFLSKQQDSGEDANGLTGDVQRLTEELKMERSQKREMERIANEKLMEHEILKDKLEQVEEELMEMNRRLEELEEELHEANGMLFEKDLRLQALENYHDYPERNPERVKAFSLIGRQSLPGSFSSFYCRQLSKGKEEFGSHKAEASKYSTGTMVQTRSVLPQKSTDQFPEEVICGKGRFKTDESSSPGDASEDSDVEIANPAVGEKLILKLQEDVETLSVALAEHSKTISEKRLVTSRLVDELQRHNAAISDFQMRMDENAEGNSEIEEQDWEKLSGLLSFSSVGTSAAQVQELSQKLEQIATQQRVEEEMAELAKHQVKIRELKDRADKLLRKFKKLSGEQSSADASTSKQLDHIISVASKLSEHLCFQDEEAKRTSKEIVRLSANFQLSSPYVPRSEKEALRKKLLRSSSGSLSPGMESGALEPTNLSNMLAALQARFSTGSEEKPEESGDFVFDRPIYVSSAEVTGPQNNGGLASQMQEQYVYRPGFAGPSSRKTRRGFPISSCSGKEPLGGGKRRALRTNKKVASSEEREVVRSDSNRWTNKPRSQLASADSNRQVLLPYSESDARQTLADKDEDVSPTAQLGTWSNEKTDQRPSLDSGIMQENDFKLGRPNSPPNSRRQSSNSFYSLENSSFMRMGSPTIAVDDNLSPETSLESTKGSFGKFIFAMDKGNTVYVLNPDEGGEDGFEDKSALPSIPVTRLMAGSDPRPSSPSAHEESSLGSSISGLSTDILTALRESSQGDRD</sequence>
<dbReference type="PANTHER" id="PTHR34462">
    <property type="entry name" value="OS05G0587400 PROTEIN"/>
    <property type="match status" value="1"/>
</dbReference>
<feature type="compositionally biased region" description="Polar residues" evidence="2">
    <location>
        <begin position="204"/>
        <end position="214"/>
    </location>
</feature>
<feature type="region of interest" description="Disordered" evidence="2">
    <location>
        <begin position="836"/>
        <end position="975"/>
    </location>
</feature>
<feature type="coiled-coil region" evidence="1">
    <location>
        <begin position="362"/>
        <end position="438"/>
    </location>
</feature>
<feature type="region of interest" description="Disordered" evidence="2">
    <location>
        <begin position="525"/>
        <end position="545"/>
    </location>
</feature>
<feature type="region of interest" description="Disordered" evidence="2">
    <location>
        <begin position="1051"/>
        <end position="1095"/>
    </location>
</feature>
<dbReference type="PANTHER" id="PTHR34462:SF1">
    <property type="entry name" value="OS05G0587400 PROTEIN"/>
    <property type="match status" value="1"/>
</dbReference>
<gene>
    <name evidence="3" type="ORF">R1flu_016855</name>
</gene>
<feature type="compositionally biased region" description="Polar residues" evidence="2">
    <location>
        <begin position="930"/>
        <end position="939"/>
    </location>
</feature>
<reference evidence="3 4" key="1">
    <citation type="submission" date="2024-09" db="EMBL/GenBank/DDBJ databases">
        <title>Chromosome-scale assembly of Riccia fluitans.</title>
        <authorList>
            <person name="Paukszto L."/>
            <person name="Sawicki J."/>
            <person name="Karawczyk K."/>
            <person name="Piernik-Szablinska J."/>
            <person name="Szczecinska M."/>
            <person name="Mazdziarz M."/>
        </authorList>
    </citation>
    <scope>NUCLEOTIDE SEQUENCE [LARGE SCALE GENOMIC DNA]</scope>
    <source>
        <strain evidence="3">Rf_01</strain>
        <tissue evidence="3">Aerial parts of the thallus</tissue>
    </source>
</reference>
<name>A0ABD1YR43_9MARC</name>
<feature type="compositionally biased region" description="Basic and acidic residues" evidence="2">
    <location>
        <begin position="876"/>
        <end position="888"/>
    </location>
</feature>
<accession>A0ABD1YR43</accession>
<feature type="region of interest" description="Disordered" evidence="2">
    <location>
        <begin position="132"/>
        <end position="190"/>
    </location>
</feature>